<name>A0A918P3D0_9ACTN</name>
<keyword evidence="3" id="KW-1185">Reference proteome</keyword>
<sequence length="144" mass="15393">MGQTTGTQPVPDKPNTRHGIRSRAAGQTPAVGPYSGRPRRGGPPARLTGMSPQATAQAAQRLRDTDTDMLRIAQALTEQRLVLARVRRLLDAVAQRLADIEHVLLHPAGAAPAASTRDKKGRVRVPAVQGDKRQGPPGCWSQTT</sequence>
<accession>A0A918P3D0</accession>
<comment type="caution">
    <text evidence="2">The sequence shown here is derived from an EMBL/GenBank/DDBJ whole genome shotgun (WGS) entry which is preliminary data.</text>
</comment>
<evidence type="ECO:0000313" key="3">
    <source>
        <dbReference type="Proteomes" id="UP000619244"/>
    </source>
</evidence>
<reference evidence="2" key="1">
    <citation type="journal article" date="2014" name="Int. J. Syst. Evol. Microbiol.">
        <title>Complete genome sequence of Corynebacterium casei LMG S-19264T (=DSM 44701T), isolated from a smear-ripened cheese.</title>
        <authorList>
            <consortium name="US DOE Joint Genome Institute (JGI-PGF)"/>
            <person name="Walter F."/>
            <person name="Albersmeier A."/>
            <person name="Kalinowski J."/>
            <person name="Ruckert C."/>
        </authorList>
    </citation>
    <scope>NUCLEOTIDE SEQUENCE</scope>
    <source>
        <strain evidence="2">JCM 4790</strain>
    </source>
</reference>
<organism evidence="2 3">
    <name type="scientific">Streptomyces minutiscleroticus</name>
    <dbReference type="NCBI Taxonomy" id="68238"/>
    <lineage>
        <taxon>Bacteria</taxon>
        <taxon>Bacillati</taxon>
        <taxon>Actinomycetota</taxon>
        <taxon>Actinomycetes</taxon>
        <taxon>Kitasatosporales</taxon>
        <taxon>Streptomycetaceae</taxon>
        <taxon>Streptomyces</taxon>
    </lineage>
</organism>
<dbReference type="EMBL" id="BMVU01000109">
    <property type="protein sequence ID" value="GGY16575.1"/>
    <property type="molecule type" value="Genomic_DNA"/>
</dbReference>
<feature type="region of interest" description="Disordered" evidence="1">
    <location>
        <begin position="107"/>
        <end position="144"/>
    </location>
</feature>
<evidence type="ECO:0000313" key="2">
    <source>
        <dbReference type="EMBL" id="GGY16575.1"/>
    </source>
</evidence>
<evidence type="ECO:0000256" key="1">
    <source>
        <dbReference type="SAM" id="MobiDB-lite"/>
    </source>
</evidence>
<protein>
    <recommendedName>
        <fullName evidence="4">Transposase</fullName>
    </recommendedName>
</protein>
<gene>
    <name evidence="2" type="ORF">GCM10010358_80310</name>
</gene>
<evidence type="ECO:0008006" key="4">
    <source>
        <dbReference type="Google" id="ProtNLM"/>
    </source>
</evidence>
<feature type="compositionally biased region" description="Low complexity" evidence="1">
    <location>
        <begin position="32"/>
        <end position="46"/>
    </location>
</feature>
<feature type="region of interest" description="Disordered" evidence="1">
    <location>
        <begin position="1"/>
        <end position="62"/>
    </location>
</feature>
<dbReference type="Proteomes" id="UP000619244">
    <property type="component" value="Unassembled WGS sequence"/>
</dbReference>
<reference evidence="2" key="2">
    <citation type="submission" date="2020-09" db="EMBL/GenBank/DDBJ databases">
        <authorList>
            <person name="Sun Q."/>
            <person name="Ohkuma M."/>
        </authorList>
    </citation>
    <scope>NUCLEOTIDE SEQUENCE</scope>
    <source>
        <strain evidence="2">JCM 4790</strain>
    </source>
</reference>
<dbReference type="AlphaFoldDB" id="A0A918P3D0"/>
<proteinExistence type="predicted"/>